<reference evidence="1" key="1">
    <citation type="submission" date="2024-01" db="EMBL/GenBank/DDBJ databases">
        <title>Unpublished Manusciprt.</title>
        <authorList>
            <person name="Duman M."/>
            <person name="Valdes E.G."/>
            <person name="Ajmi N."/>
            <person name="Altun S."/>
            <person name="Saticioglu I.B."/>
        </authorList>
    </citation>
    <scope>NUCLEOTIDE SEQUENCE</scope>
    <source>
        <strain evidence="1">137P</strain>
    </source>
</reference>
<gene>
    <name evidence="1" type="ORF">V0R62_07090</name>
</gene>
<dbReference type="RefSeq" id="WP_330103265.1">
    <property type="nucleotide sequence ID" value="NZ_JAZDCT010000006.1"/>
</dbReference>
<dbReference type="Proteomes" id="UP001354227">
    <property type="component" value="Unassembled WGS sequence"/>
</dbReference>
<accession>A0ABU7H875</accession>
<comment type="caution">
    <text evidence="1">The sequence shown here is derived from an EMBL/GenBank/DDBJ whole genome shotgun (WGS) entry which is preliminary data.</text>
</comment>
<organism evidence="1 2">
    <name type="scientific">Pseudomonas carassii</name>
    <dbReference type="NCBI Taxonomy" id="3115855"/>
    <lineage>
        <taxon>Bacteria</taxon>
        <taxon>Pseudomonadati</taxon>
        <taxon>Pseudomonadota</taxon>
        <taxon>Gammaproteobacteria</taxon>
        <taxon>Pseudomonadales</taxon>
        <taxon>Pseudomonadaceae</taxon>
        <taxon>Pseudomonas</taxon>
    </lineage>
</organism>
<evidence type="ECO:0000313" key="1">
    <source>
        <dbReference type="EMBL" id="MEE1887421.1"/>
    </source>
</evidence>
<keyword evidence="2" id="KW-1185">Reference proteome</keyword>
<dbReference type="EMBL" id="JAZDCT010000006">
    <property type="protein sequence ID" value="MEE1887421.1"/>
    <property type="molecule type" value="Genomic_DNA"/>
</dbReference>
<proteinExistence type="predicted"/>
<name>A0ABU7H875_9PSED</name>
<sequence length="193" mass="22221">MSRGTLGGYSTNRTSQRLFHQGFRDKPWIRDTARNHRDTFLQQVLEQAGSTYGDAWLAEFHAFAAREKLQLVCIDEQMRLDDLAPPVLDNMGVRTHQGMGFELHSNFFFADHSIYFATFTHARWSEAPREEYLDDQRERYISPPYTWHSPCGLYPVDQACTQLAAHFAEAKAWSRTWPFSHCDSAQAWSPGGA</sequence>
<evidence type="ECO:0000313" key="2">
    <source>
        <dbReference type="Proteomes" id="UP001354227"/>
    </source>
</evidence>
<protein>
    <submittedName>
        <fullName evidence="1">Uncharacterized protein</fullName>
    </submittedName>
</protein>